<protein>
    <submittedName>
        <fullName evidence="1">Putative WRKY transcription factor 19-like</fullName>
    </submittedName>
</protein>
<evidence type="ECO:0000313" key="2">
    <source>
        <dbReference type="Proteomes" id="UP000250235"/>
    </source>
</evidence>
<evidence type="ECO:0000313" key="1">
    <source>
        <dbReference type="EMBL" id="KZV32605.1"/>
    </source>
</evidence>
<keyword evidence="2" id="KW-1185">Reference proteome</keyword>
<proteinExistence type="predicted"/>
<reference evidence="1 2" key="1">
    <citation type="journal article" date="2015" name="Proc. Natl. Acad. Sci. U.S.A.">
        <title>The resurrection genome of Boea hygrometrica: A blueprint for survival of dehydration.</title>
        <authorList>
            <person name="Xiao L."/>
            <person name="Yang G."/>
            <person name="Zhang L."/>
            <person name="Yang X."/>
            <person name="Zhao S."/>
            <person name="Ji Z."/>
            <person name="Zhou Q."/>
            <person name="Hu M."/>
            <person name="Wang Y."/>
            <person name="Chen M."/>
            <person name="Xu Y."/>
            <person name="Jin H."/>
            <person name="Xiao X."/>
            <person name="Hu G."/>
            <person name="Bao F."/>
            <person name="Hu Y."/>
            <person name="Wan P."/>
            <person name="Li L."/>
            <person name="Deng X."/>
            <person name="Kuang T."/>
            <person name="Xiang C."/>
            <person name="Zhu J.K."/>
            <person name="Oliver M.J."/>
            <person name="He Y."/>
        </authorList>
    </citation>
    <scope>NUCLEOTIDE SEQUENCE [LARGE SCALE GENOMIC DNA]</scope>
    <source>
        <strain evidence="2">cv. XS01</strain>
    </source>
</reference>
<dbReference type="EMBL" id="KV006411">
    <property type="protein sequence ID" value="KZV32605.1"/>
    <property type="molecule type" value="Genomic_DNA"/>
</dbReference>
<sequence length="63" mass="7315">MVDSWLSPIATQRFKSHWSKFFSNMNTSRLLNVGEHEPRAHKRNLFPFSKNRVSMATNGTFCA</sequence>
<accession>A0A2Z7BES0</accession>
<dbReference type="Proteomes" id="UP000250235">
    <property type="component" value="Unassembled WGS sequence"/>
</dbReference>
<gene>
    <name evidence="1" type="ORF">F511_36854</name>
</gene>
<dbReference type="AlphaFoldDB" id="A0A2Z7BES0"/>
<organism evidence="1 2">
    <name type="scientific">Dorcoceras hygrometricum</name>
    <dbReference type="NCBI Taxonomy" id="472368"/>
    <lineage>
        <taxon>Eukaryota</taxon>
        <taxon>Viridiplantae</taxon>
        <taxon>Streptophyta</taxon>
        <taxon>Embryophyta</taxon>
        <taxon>Tracheophyta</taxon>
        <taxon>Spermatophyta</taxon>
        <taxon>Magnoliopsida</taxon>
        <taxon>eudicotyledons</taxon>
        <taxon>Gunneridae</taxon>
        <taxon>Pentapetalae</taxon>
        <taxon>asterids</taxon>
        <taxon>lamiids</taxon>
        <taxon>Lamiales</taxon>
        <taxon>Gesneriaceae</taxon>
        <taxon>Didymocarpoideae</taxon>
        <taxon>Trichosporeae</taxon>
        <taxon>Loxocarpinae</taxon>
        <taxon>Dorcoceras</taxon>
    </lineage>
</organism>
<name>A0A2Z7BES0_9LAMI</name>